<dbReference type="GO" id="GO:0046872">
    <property type="term" value="F:metal ion binding"/>
    <property type="evidence" value="ECO:0007669"/>
    <property type="project" value="UniProtKB-KW"/>
</dbReference>
<reference evidence="14" key="1">
    <citation type="submission" date="2020-07" db="EMBL/GenBank/DDBJ databases">
        <title>Complete genome sequencing of Coprobacter sp. strain 2CBH44.</title>
        <authorList>
            <person name="Sakamoto M."/>
            <person name="Murakami T."/>
            <person name="Mori H."/>
        </authorList>
    </citation>
    <scope>NUCLEOTIDE SEQUENCE [LARGE SCALE GENOMIC DNA]</scope>
    <source>
        <strain evidence="14">2CBH44</strain>
    </source>
</reference>
<evidence type="ECO:0000259" key="12">
    <source>
        <dbReference type="PROSITE" id="PS50146"/>
    </source>
</evidence>
<dbReference type="GO" id="GO:0005886">
    <property type="term" value="C:plasma membrane"/>
    <property type="evidence" value="ECO:0007669"/>
    <property type="project" value="TreeGrafter"/>
</dbReference>
<dbReference type="Gene3D" id="2.60.200.40">
    <property type="match status" value="1"/>
</dbReference>
<dbReference type="InterPro" id="IPR016064">
    <property type="entry name" value="NAD/diacylglycerol_kinase_sf"/>
</dbReference>
<dbReference type="Pfam" id="PF19279">
    <property type="entry name" value="YegS_C"/>
    <property type="match status" value="1"/>
</dbReference>
<keyword evidence="9" id="KW-0443">Lipid metabolism</keyword>
<evidence type="ECO:0000256" key="2">
    <source>
        <dbReference type="ARBA" id="ARBA00022516"/>
    </source>
</evidence>
<dbReference type="Proteomes" id="UP000594042">
    <property type="component" value="Chromosome"/>
</dbReference>
<dbReference type="Gene3D" id="3.40.50.10330">
    <property type="entry name" value="Probable inorganic polyphosphate/atp-NAD kinase, domain 1"/>
    <property type="match status" value="1"/>
</dbReference>
<dbReference type="PANTHER" id="PTHR12358:SF106">
    <property type="entry name" value="LIPID KINASE YEGS"/>
    <property type="match status" value="1"/>
</dbReference>
<keyword evidence="14" id="KW-1185">Reference proteome</keyword>
<evidence type="ECO:0000256" key="4">
    <source>
        <dbReference type="ARBA" id="ARBA00022723"/>
    </source>
</evidence>
<keyword evidence="3" id="KW-0808">Transferase</keyword>
<keyword evidence="6" id="KW-0418">Kinase</keyword>
<dbReference type="Pfam" id="PF00781">
    <property type="entry name" value="DAGK_cat"/>
    <property type="match status" value="1"/>
</dbReference>
<name>A0A7G1HY39_9BACT</name>
<protein>
    <recommendedName>
        <fullName evidence="12">DAGKc domain-containing protein</fullName>
    </recommendedName>
</protein>
<dbReference type="InterPro" id="IPR050187">
    <property type="entry name" value="Lipid_Phosphate_FormReg"/>
</dbReference>
<evidence type="ECO:0000256" key="10">
    <source>
        <dbReference type="ARBA" id="ARBA00023209"/>
    </source>
</evidence>
<dbReference type="InterPro" id="IPR005218">
    <property type="entry name" value="Diacylglycerol/lipid_kinase"/>
</dbReference>
<dbReference type="InterPro" id="IPR045540">
    <property type="entry name" value="YegS/DAGK_C"/>
</dbReference>
<evidence type="ECO:0000256" key="6">
    <source>
        <dbReference type="ARBA" id="ARBA00022777"/>
    </source>
</evidence>
<dbReference type="PROSITE" id="PS50146">
    <property type="entry name" value="DAGK"/>
    <property type="match status" value="1"/>
</dbReference>
<dbReference type="AlphaFoldDB" id="A0A7G1HY39"/>
<keyword evidence="4" id="KW-0479">Metal-binding</keyword>
<evidence type="ECO:0000256" key="3">
    <source>
        <dbReference type="ARBA" id="ARBA00022679"/>
    </source>
</evidence>
<evidence type="ECO:0000313" key="14">
    <source>
        <dbReference type="Proteomes" id="UP000594042"/>
    </source>
</evidence>
<evidence type="ECO:0000256" key="5">
    <source>
        <dbReference type="ARBA" id="ARBA00022741"/>
    </source>
</evidence>
<dbReference type="EMBL" id="AP023322">
    <property type="protein sequence ID" value="BCI62447.1"/>
    <property type="molecule type" value="Genomic_DNA"/>
</dbReference>
<keyword evidence="7" id="KW-0067">ATP-binding</keyword>
<gene>
    <name evidence="13" type="ORF">Cop2CBH44_08000</name>
</gene>
<dbReference type="PANTHER" id="PTHR12358">
    <property type="entry name" value="SPHINGOSINE KINASE"/>
    <property type="match status" value="1"/>
</dbReference>
<evidence type="ECO:0000256" key="8">
    <source>
        <dbReference type="ARBA" id="ARBA00022842"/>
    </source>
</evidence>
<evidence type="ECO:0000313" key="13">
    <source>
        <dbReference type="EMBL" id="BCI62447.1"/>
    </source>
</evidence>
<dbReference type="GO" id="GO:0016301">
    <property type="term" value="F:kinase activity"/>
    <property type="evidence" value="ECO:0007669"/>
    <property type="project" value="UniProtKB-KW"/>
</dbReference>
<keyword evidence="11" id="KW-1208">Phospholipid metabolism</keyword>
<dbReference type="InterPro" id="IPR017438">
    <property type="entry name" value="ATP-NAD_kinase_N"/>
</dbReference>
<accession>A0A7G1HY39</accession>
<proteinExistence type="predicted"/>
<dbReference type="RefSeq" id="WP_021930460.1">
    <property type="nucleotide sequence ID" value="NZ_AP023322.1"/>
</dbReference>
<dbReference type="KEGG" id="copr:Cop2CBH44_08000"/>
<dbReference type="GO" id="GO:0008654">
    <property type="term" value="P:phospholipid biosynthetic process"/>
    <property type="evidence" value="ECO:0007669"/>
    <property type="project" value="UniProtKB-KW"/>
</dbReference>
<keyword evidence="8" id="KW-0460">Magnesium</keyword>
<evidence type="ECO:0000256" key="11">
    <source>
        <dbReference type="ARBA" id="ARBA00023264"/>
    </source>
</evidence>
<evidence type="ECO:0000256" key="1">
    <source>
        <dbReference type="ARBA" id="ARBA00001946"/>
    </source>
</evidence>
<evidence type="ECO:0000256" key="9">
    <source>
        <dbReference type="ARBA" id="ARBA00023098"/>
    </source>
</evidence>
<feature type="domain" description="DAGKc" evidence="12">
    <location>
        <begin position="2"/>
        <end position="131"/>
    </location>
</feature>
<keyword evidence="10" id="KW-0594">Phospholipid biosynthesis</keyword>
<comment type="cofactor">
    <cofactor evidence="1">
        <name>Mg(2+)</name>
        <dbReference type="ChEBI" id="CHEBI:18420"/>
    </cofactor>
</comment>
<dbReference type="SMART" id="SM00046">
    <property type="entry name" value="DAGKc"/>
    <property type="match status" value="1"/>
</dbReference>
<evidence type="ECO:0000256" key="7">
    <source>
        <dbReference type="ARBA" id="ARBA00022840"/>
    </source>
</evidence>
<keyword evidence="2" id="KW-0444">Lipid biosynthesis</keyword>
<dbReference type="NCBIfam" id="TIGR00147">
    <property type="entry name" value="YegS/Rv2252/BmrU family lipid kinase"/>
    <property type="match status" value="1"/>
</dbReference>
<sequence>MTSKKKLLAIINPISGTHQKSDIPKAVKEVLDSSLYDINICFTEYAGHATLLAKEAVSSDVDCVLSIGGDGTCNEIAKALVHSNTALGIIPMGSGNGLARHLDIPMDVMGALKIVNERNIVSLDYCKANEKLFFCTCGVGFDALVSHRFAEGKHRGGMTYVKKVVTEYLKYKTETYLIVSENGKIKEKAFLIACANASQYGNNAYIAPHANMQDGKIDVTIILPFTPFDIAPMAVQLFTKVIDKNPNIRTFETPYLKIIRENPGIMHIDGEPVEMDKEIEIKCVHNGLKAIVPRENSKKLFIEPIHTAFWEVIDTIKTELDI</sequence>
<organism evidence="13 14">
    <name type="scientific">Coprobacter secundus subsp. similis</name>
    <dbReference type="NCBI Taxonomy" id="2751153"/>
    <lineage>
        <taxon>Bacteria</taxon>
        <taxon>Pseudomonadati</taxon>
        <taxon>Bacteroidota</taxon>
        <taxon>Bacteroidia</taxon>
        <taxon>Bacteroidales</taxon>
        <taxon>Barnesiellaceae</taxon>
        <taxon>Coprobacter</taxon>
    </lineage>
</organism>
<dbReference type="InterPro" id="IPR001206">
    <property type="entry name" value="Diacylglycerol_kinase_cat_dom"/>
</dbReference>
<keyword evidence="5" id="KW-0547">Nucleotide-binding</keyword>
<dbReference type="SUPFAM" id="SSF111331">
    <property type="entry name" value="NAD kinase/diacylglycerol kinase-like"/>
    <property type="match status" value="1"/>
</dbReference>
<dbReference type="GO" id="GO:0005524">
    <property type="term" value="F:ATP binding"/>
    <property type="evidence" value="ECO:0007669"/>
    <property type="project" value="UniProtKB-KW"/>
</dbReference>